<evidence type="ECO:0000259" key="2">
    <source>
        <dbReference type="Pfam" id="PF12777"/>
    </source>
</evidence>
<accession>A0A8J5N0A3</accession>
<dbReference type="InterPro" id="IPR026983">
    <property type="entry name" value="DHC"/>
</dbReference>
<dbReference type="InterPro" id="IPR024743">
    <property type="entry name" value="Dynein_HC_stalk"/>
</dbReference>
<comment type="caution">
    <text evidence="4">The sequence shown here is derived from an EMBL/GenBank/DDBJ whole genome shotgun (WGS) entry which is preliminary data.</text>
</comment>
<reference evidence="4" key="1">
    <citation type="journal article" date="2021" name="Sci. Adv.">
        <title>The American lobster genome reveals insights on longevity, neural, and immune adaptations.</title>
        <authorList>
            <person name="Polinski J.M."/>
            <person name="Zimin A.V."/>
            <person name="Clark K.F."/>
            <person name="Kohn A.B."/>
            <person name="Sadowski N."/>
            <person name="Timp W."/>
            <person name="Ptitsyn A."/>
            <person name="Khanna P."/>
            <person name="Romanova D.Y."/>
            <person name="Williams P."/>
            <person name="Greenwood S.J."/>
            <person name="Moroz L.L."/>
            <person name="Walt D.R."/>
            <person name="Bodnar A.G."/>
        </authorList>
    </citation>
    <scope>NUCLEOTIDE SEQUENCE</scope>
    <source>
        <strain evidence="4">GMGI-L3</strain>
    </source>
</reference>
<evidence type="ECO:0000313" key="5">
    <source>
        <dbReference type="Proteomes" id="UP000747542"/>
    </source>
</evidence>
<evidence type="ECO:0000256" key="1">
    <source>
        <dbReference type="SAM" id="Coils"/>
    </source>
</evidence>
<dbReference type="GO" id="GO:0045505">
    <property type="term" value="F:dynein intermediate chain binding"/>
    <property type="evidence" value="ECO:0007669"/>
    <property type="project" value="InterPro"/>
</dbReference>
<dbReference type="InterPro" id="IPR043160">
    <property type="entry name" value="Dynein_C_barrel"/>
</dbReference>
<dbReference type="GO" id="GO:0051959">
    <property type="term" value="F:dynein light intermediate chain binding"/>
    <property type="evidence" value="ECO:0007669"/>
    <property type="project" value="InterPro"/>
</dbReference>
<sequence length="209" mass="24467">MKNPPSGVKLVMEAVCVMLDLKPERKPDPNGSGKMIEDYWAPSQKLLGDMKFLQNLLHYDKENIPTKIITHVRNEFYSHPDFDPKKIRMVSMACEGLCRWVRAMVVYDQVIKIVAPKKQALEAANHELAPQNEKLEEKRKELREVMLKFFQRWADEKIPDVFWFSGLFFPYSFLTGIRQNYARKHAIPIDRIDFLFKVTTFISSTILCL</sequence>
<dbReference type="EMBL" id="JAHLQT010013925">
    <property type="protein sequence ID" value="KAG7170555.1"/>
    <property type="molecule type" value="Genomic_DNA"/>
</dbReference>
<dbReference type="InterPro" id="IPR041228">
    <property type="entry name" value="Dynein_C"/>
</dbReference>
<dbReference type="AlphaFoldDB" id="A0A8J5N0A3"/>
<feature type="coiled-coil region" evidence="1">
    <location>
        <begin position="121"/>
        <end position="152"/>
    </location>
</feature>
<dbReference type="Pfam" id="PF18199">
    <property type="entry name" value="Dynein_C"/>
    <property type="match status" value="1"/>
</dbReference>
<dbReference type="Pfam" id="PF12777">
    <property type="entry name" value="MT"/>
    <property type="match status" value="1"/>
</dbReference>
<evidence type="ECO:0000259" key="3">
    <source>
        <dbReference type="Pfam" id="PF18199"/>
    </source>
</evidence>
<dbReference type="Gene3D" id="3.10.490.20">
    <property type="match status" value="1"/>
</dbReference>
<dbReference type="Gene3D" id="1.20.920.60">
    <property type="match status" value="1"/>
</dbReference>
<dbReference type="PANTHER" id="PTHR45703">
    <property type="entry name" value="DYNEIN HEAVY CHAIN"/>
    <property type="match status" value="1"/>
</dbReference>
<keyword evidence="5" id="KW-1185">Reference proteome</keyword>
<feature type="domain" description="Dynein heavy chain C-terminal" evidence="3">
    <location>
        <begin position="147"/>
        <end position="201"/>
    </location>
</feature>
<gene>
    <name evidence="4" type="primary">Dnah3-L10</name>
    <name evidence="4" type="ORF">Hamer_G027367</name>
</gene>
<organism evidence="4 5">
    <name type="scientific">Homarus americanus</name>
    <name type="common">American lobster</name>
    <dbReference type="NCBI Taxonomy" id="6706"/>
    <lineage>
        <taxon>Eukaryota</taxon>
        <taxon>Metazoa</taxon>
        <taxon>Ecdysozoa</taxon>
        <taxon>Arthropoda</taxon>
        <taxon>Crustacea</taxon>
        <taxon>Multicrustacea</taxon>
        <taxon>Malacostraca</taxon>
        <taxon>Eumalacostraca</taxon>
        <taxon>Eucarida</taxon>
        <taxon>Decapoda</taxon>
        <taxon>Pleocyemata</taxon>
        <taxon>Astacidea</taxon>
        <taxon>Nephropoidea</taxon>
        <taxon>Nephropidae</taxon>
        <taxon>Homarus</taxon>
    </lineage>
</organism>
<evidence type="ECO:0000313" key="4">
    <source>
        <dbReference type="EMBL" id="KAG7170555.1"/>
    </source>
</evidence>
<keyword evidence="1" id="KW-0175">Coiled coil</keyword>
<protein>
    <submittedName>
        <fullName evidence="4">Dynein heavy chain 3, axonemal-like 10</fullName>
    </submittedName>
</protein>
<dbReference type="GO" id="GO:0007018">
    <property type="term" value="P:microtubule-based movement"/>
    <property type="evidence" value="ECO:0007669"/>
    <property type="project" value="InterPro"/>
</dbReference>
<dbReference type="Proteomes" id="UP000747542">
    <property type="component" value="Unassembled WGS sequence"/>
</dbReference>
<dbReference type="PANTHER" id="PTHR45703:SF1">
    <property type="entry name" value="DYNEINS HEAVY CHAIN"/>
    <property type="match status" value="1"/>
</dbReference>
<proteinExistence type="predicted"/>
<name>A0A8J5N0A3_HOMAM</name>
<dbReference type="GO" id="GO:0030286">
    <property type="term" value="C:dynein complex"/>
    <property type="evidence" value="ECO:0007669"/>
    <property type="project" value="InterPro"/>
</dbReference>
<feature type="domain" description="Dynein heavy chain coiled coil stalk" evidence="2">
    <location>
        <begin position="40"/>
        <end position="142"/>
    </location>
</feature>